<proteinExistence type="predicted"/>
<gene>
    <name evidence="1" type="ORF">LCGC14_1110380</name>
</gene>
<accession>A0A0F9QD07</accession>
<reference evidence="1" key="1">
    <citation type="journal article" date="2015" name="Nature">
        <title>Complex archaea that bridge the gap between prokaryotes and eukaryotes.</title>
        <authorList>
            <person name="Spang A."/>
            <person name="Saw J.H."/>
            <person name="Jorgensen S.L."/>
            <person name="Zaremba-Niedzwiedzka K."/>
            <person name="Martijn J."/>
            <person name="Lind A.E."/>
            <person name="van Eijk R."/>
            <person name="Schleper C."/>
            <person name="Guy L."/>
            <person name="Ettema T.J."/>
        </authorList>
    </citation>
    <scope>NUCLEOTIDE SEQUENCE</scope>
</reference>
<protein>
    <submittedName>
        <fullName evidence="1">Uncharacterized protein</fullName>
    </submittedName>
</protein>
<name>A0A0F9QD07_9ZZZZ</name>
<comment type="caution">
    <text evidence="1">The sequence shown here is derived from an EMBL/GenBank/DDBJ whole genome shotgun (WGS) entry which is preliminary data.</text>
</comment>
<sequence>MSQKSKSKEQSVQTTGLSQYQKDIAEGLGTTYAPFIGQGSLGGLSDLGQQSIDMLKSANIWGPLTNAATGLLTGTTGAQPITGDAASAQWRNIQDQLTGIEENIARPARKEAFAGPGYWSSARREGQITGYGPGGRQGFGDYLGDQFQRFQFDVDAVNRNIEEAKAGRALSALGIAPDAIARWTGTLFGTGEAAKQITEAITDPSVLNVLMQILGIQTQPITGTTRTTNTPSDFQQAANWAGVGLGVAKGIQGLNAGGGAGGGALGSVRDPYSPVTRSNLGGYGGGF</sequence>
<organism evidence="1">
    <name type="scientific">marine sediment metagenome</name>
    <dbReference type="NCBI Taxonomy" id="412755"/>
    <lineage>
        <taxon>unclassified sequences</taxon>
        <taxon>metagenomes</taxon>
        <taxon>ecological metagenomes</taxon>
    </lineage>
</organism>
<dbReference type="EMBL" id="LAZR01005063">
    <property type="protein sequence ID" value="KKN03163.1"/>
    <property type="molecule type" value="Genomic_DNA"/>
</dbReference>
<evidence type="ECO:0000313" key="1">
    <source>
        <dbReference type="EMBL" id="KKN03163.1"/>
    </source>
</evidence>
<dbReference type="AlphaFoldDB" id="A0A0F9QD07"/>